<dbReference type="InterPro" id="IPR013766">
    <property type="entry name" value="Thioredoxin_domain"/>
</dbReference>
<keyword evidence="12" id="KW-1185">Reference proteome</keyword>
<evidence type="ECO:0000256" key="3">
    <source>
        <dbReference type="ARBA" id="ARBA00022982"/>
    </source>
</evidence>
<dbReference type="PRINTS" id="PR00421">
    <property type="entry name" value="THIOREDOXIN"/>
</dbReference>
<feature type="disulfide bond" description="Redox-active" evidence="9">
    <location>
        <begin position="29"/>
        <end position="32"/>
    </location>
</feature>
<evidence type="ECO:0000259" key="10">
    <source>
        <dbReference type="PROSITE" id="PS51352"/>
    </source>
</evidence>
<accession>A0A3P3W7X6</accession>
<dbReference type="PROSITE" id="PS00194">
    <property type="entry name" value="THIOREDOXIN_1"/>
    <property type="match status" value="1"/>
</dbReference>
<dbReference type="GO" id="GO:0005737">
    <property type="term" value="C:cytoplasm"/>
    <property type="evidence" value="ECO:0007669"/>
    <property type="project" value="TreeGrafter"/>
</dbReference>
<evidence type="ECO:0000256" key="7">
    <source>
        <dbReference type="PIRNR" id="PIRNR000077"/>
    </source>
</evidence>
<keyword evidence="3" id="KW-0249">Electron transport</keyword>
<dbReference type="SUPFAM" id="SSF52833">
    <property type="entry name" value="Thioredoxin-like"/>
    <property type="match status" value="1"/>
</dbReference>
<dbReference type="GO" id="GO:0015035">
    <property type="term" value="F:protein-disulfide reductase activity"/>
    <property type="evidence" value="ECO:0007669"/>
    <property type="project" value="UniProtKB-UniRule"/>
</dbReference>
<sequence length="119" mass="13148">MKAISNNTEFEQIIAGEKPVVLDFYADWCGPCRALLPVLEAVETDYAEHIVVAKVNVDQNPELAAKFGVRSIPAVYLMKNGAVVDQFTGVQGRPEINKRIDHLISADIDNTSKLNIMPH</sequence>
<evidence type="ECO:0000256" key="2">
    <source>
        <dbReference type="ARBA" id="ARBA00022448"/>
    </source>
</evidence>
<proteinExistence type="inferred from homology"/>
<dbReference type="NCBIfam" id="TIGR01068">
    <property type="entry name" value="thioredoxin"/>
    <property type="match status" value="1"/>
</dbReference>
<dbReference type="Gene3D" id="3.40.30.10">
    <property type="entry name" value="Glutaredoxin"/>
    <property type="match status" value="1"/>
</dbReference>
<feature type="site" description="Contributes to redox potential value" evidence="8">
    <location>
        <position position="30"/>
    </location>
</feature>
<evidence type="ECO:0000256" key="6">
    <source>
        <dbReference type="NCBIfam" id="TIGR01068"/>
    </source>
</evidence>
<evidence type="ECO:0000256" key="5">
    <source>
        <dbReference type="ARBA" id="ARBA00023284"/>
    </source>
</evidence>
<keyword evidence="4 9" id="KW-1015">Disulfide bond</keyword>
<dbReference type="Proteomes" id="UP000271937">
    <property type="component" value="Unassembled WGS sequence"/>
</dbReference>
<dbReference type="FunFam" id="3.40.30.10:FF:000001">
    <property type="entry name" value="Thioredoxin"/>
    <property type="match status" value="1"/>
</dbReference>
<dbReference type="RefSeq" id="WP_125012941.1">
    <property type="nucleotide sequence ID" value="NZ_RQVR01000010.1"/>
</dbReference>
<feature type="active site" description="Nucleophile" evidence="8">
    <location>
        <position position="32"/>
    </location>
</feature>
<reference evidence="11 12" key="1">
    <citation type="submission" date="2018-11" db="EMBL/GenBank/DDBJ databases">
        <title>Flavobacterium sp. nov., YIM 102600 draft genome.</title>
        <authorList>
            <person name="Li G."/>
            <person name="Jiang Y."/>
        </authorList>
    </citation>
    <scope>NUCLEOTIDE SEQUENCE [LARGE SCALE GENOMIC DNA]</scope>
    <source>
        <strain evidence="11 12">YIM 102600</strain>
    </source>
</reference>
<evidence type="ECO:0000256" key="9">
    <source>
        <dbReference type="PIRSR" id="PIRSR000077-4"/>
    </source>
</evidence>
<dbReference type="InterPro" id="IPR036249">
    <property type="entry name" value="Thioredoxin-like_sf"/>
</dbReference>
<dbReference type="PROSITE" id="PS51352">
    <property type="entry name" value="THIOREDOXIN_2"/>
    <property type="match status" value="1"/>
</dbReference>
<dbReference type="OrthoDB" id="9790390at2"/>
<dbReference type="AlphaFoldDB" id="A0A3P3W7X6"/>
<feature type="site" description="Contributes to redox potential value" evidence="8">
    <location>
        <position position="31"/>
    </location>
</feature>
<organism evidence="11 12">
    <name type="scientific">Flavobacterium macacae</name>
    <dbReference type="NCBI Taxonomy" id="2488993"/>
    <lineage>
        <taxon>Bacteria</taxon>
        <taxon>Pseudomonadati</taxon>
        <taxon>Bacteroidota</taxon>
        <taxon>Flavobacteriia</taxon>
        <taxon>Flavobacteriales</taxon>
        <taxon>Flavobacteriaceae</taxon>
        <taxon>Flavobacterium</taxon>
    </lineage>
</organism>
<comment type="similarity">
    <text evidence="1 7">Belongs to the thioredoxin family.</text>
</comment>
<evidence type="ECO:0000256" key="1">
    <source>
        <dbReference type="ARBA" id="ARBA00008987"/>
    </source>
</evidence>
<keyword evidence="5 9" id="KW-0676">Redox-active center</keyword>
<feature type="site" description="Deprotonates C-terminal active site Cys" evidence="8">
    <location>
        <position position="23"/>
    </location>
</feature>
<evidence type="ECO:0000256" key="8">
    <source>
        <dbReference type="PIRSR" id="PIRSR000077-1"/>
    </source>
</evidence>
<gene>
    <name evidence="11" type="primary">trxA</name>
    <name evidence="11" type="ORF">EG849_09970</name>
</gene>
<dbReference type="CDD" id="cd02947">
    <property type="entry name" value="TRX_family"/>
    <property type="match status" value="1"/>
</dbReference>
<evidence type="ECO:0000313" key="12">
    <source>
        <dbReference type="Proteomes" id="UP000271937"/>
    </source>
</evidence>
<dbReference type="InterPro" id="IPR017937">
    <property type="entry name" value="Thioredoxin_CS"/>
</dbReference>
<dbReference type="EMBL" id="RQVR01000010">
    <property type="protein sequence ID" value="RRJ90794.1"/>
    <property type="molecule type" value="Genomic_DNA"/>
</dbReference>
<evidence type="ECO:0000313" key="11">
    <source>
        <dbReference type="EMBL" id="RRJ90794.1"/>
    </source>
</evidence>
<protein>
    <recommendedName>
        <fullName evidence="6 7">Thioredoxin</fullName>
    </recommendedName>
</protein>
<evidence type="ECO:0000256" key="4">
    <source>
        <dbReference type="ARBA" id="ARBA00023157"/>
    </source>
</evidence>
<feature type="domain" description="Thioredoxin" evidence="10">
    <location>
        <begin position="1"/>
        <end position="105"/>
    </location>
</feature>
<name>A0A3P3W7X6_9FLAO</name>
<comment type="caution">
    <text evidence="11">The sequence shown here is derived from an EMBL/GenBank/DDBJ whole genome shotgun (WGS) entry which is preliminary data.</text>
</comment>
<dbReference type="PIRSF" id="PIRSF000077">
    <property type="entry name" value="Thioredoxin"/>
    <property type="match status" value="1"/>
</dbReference>
<dbReference type="PANTHER" id="PTHR45663:SF11">
    <property type="entry name" value="GEO12009P1"/>
    <property type="match status" value="1"/>
</dbReference>
<dbReference type="PANTHER" id="PTHR45663">
    <property type="entry name" value="GEO12009P1"/>
    <property type="match status" value="1"/>
</dbReference>
<feature type="active site" description="Nucleophile" evidence="8">
    <location>
        <position position="29"/>
    </location>
</feature>
<dbReference type="InterPro" id="IPR005746">
    <property type="entry name" value="Thioredoxin"/>
</dbReference>
<keyword evidence="2" id="KW-0813">Transport</keyword>
<dbReference type="Pfam" id="PF00085">
    <property type="entry name" value="Thioredoxin"/>
    <property type="match status" value="1"/>
</dbReference>